<evidence type="ECO:0000313" key="3">
    <source>
        <dbReference type="Proteomes" id="UP000290244"/>
    </source>
</evidence>
<evidence type="ECO:0008006" key="4">
    <source>
        <dbReference type="Google" id="ProtNLM"/>
    </source>
</evidence>
<name>A0A4P6P4P7_9GAMM</name>
<evidence type="ECO:0000313" key="2">
    <source>
        <dbReference type="EMBL" id="QBG36433.1"/>
    </source>
</evidence>
<evidence type="ECO:0000256" key="1">
    <source>
        <dbReference type="SAM" id="Phobius"/>
    </source>
</evidence>
<keyword evidence="3" id="KW-1185">Reference proteome</keyword>
<dbReference type="KEGG" id="lsd:EMK97_12250"/>
<dbReference type="RefSeq" id="WP_130602578.1">
    <property type="nucleotide sequence ID" value="NZ_CP034759.1"/>
</dbReference>
<protein>
    <recommendedName>
        <fullName evidence="4">Cytochrome oxidase assembly protein</fullName>
    </recommendedName>
</protein>
<reference evidence="2 3" key="1">
    <citation type="submission" date="2018-12" db="EMBL/GenBank/DDBJ databases">
        <title>Complete genome of Litorilituus sediminis.</title>
        <authorList>
            <person name="Liu A."/>
            <person name="Rong J."/>
        </authorList>
    </citation>
    <scope>NUCLEOTIDE SEQUENCE [LARGE SCALE GENOMIC DNA]</scope>
    <source>
        <strain evidence="2 3">JCM 17549</strain>
    </source>
</reference>
<gene>
    <name evidence="2" type="ORF">EMK97_12250</name>
</gene>
<sequence length="193" mass="21617">MNTLSVKNEQVNTGSSKRTFVMMLVVFTLPIILAKLALQFKWLNYGVTNKGQLIEQNITLEQLGIKTQDAKNHWLLIVNLPQDCATHCQQIMQTVYNTYVALGKDKPRSKPLALIPASYTGEQENKLNQQGWLYSQTTVSANNQLSTDNVYIADPLGNIVLSHTIPMQSEGFALFGKQILADMKKLLKYSKVG</sequence>
<dbReference type="AlphaFoldDB" id="A0A4P6P4P7"/>
<dbReference type="OrthoDB" id="9785445at2"/>
<dbReference type="EMBL" id="CP034759">
    <property type="protein sequence ID" value="QBG36433.1"/>
    <property type="molecule type" value="Genomic_DNA"/>
</dbReference>
<organism evidence="2 3">
    <name type="scientific">Litorilituus sediminis</name>
    <dbReference type="NCBI Taxonomy" id="718192"/>
    <lineage>
        <taxon>Bacteria</taxon>
        <taxon>Pseudomonadati</taxon>
        <taxon>Pseudomonadota</taxon>
        <taxon>Gammaproteobacteria</taxon>
        <taxon>Alteromonadales</taxon>
        <taxon>Colwelliaceae</taxon>
        <taxon>Litorilituus</taxon>
    </lineage>
</organism>
<accession>A0A4P6P4P7</accession>
<keyword evidence="1" id="KW-0472">Membrane</keyword>
<keyword evidence="1" id="KW-0812">Transmembrane</keyword>
<dbReference type="Proteomes" id="UP000290244">
    <property type="component" value="Chromosome"/>
</dbReference>
<keyword evidence="1" id="KW-1133">Transmembrane helix</keyword>
<proteinExistence type="predicted"/>
<feature type="transmembrane region" description="Helical" evidence="1">
    <location>
        <begin position="20"/>
        <end position="38"/>
    </location>
</feature>